<evidence type="ECO:0000313" key="2">
    <source>
        <dbReference type="EMBL" id="KRH53834.1"/>
    </source>
</evidence>
<evidence type="ECO:0000256" key="1">
    <source>
        <dbReference type="SAM" id="MobiDB-lite"/>
    </source>
</evidence>
<dbReference type="AlphaFoldDB" id="A0A0R0JH81"/>
<keyword evidence="4" id="KW-1185">Reference proteome</keyword>
<evidence type="ECO:0000313" key="4">
    <source>
        <dbReference type="Proteomes" id="UP000008827"/>
    </source>
</evidence>
<dbReference type="EMBL" id="CM000839">
    <property type="protein sequence ID" value="KRH53834.1"/>
    <property type="molecule type" value="Genomic_DNA"/>
</dbReference>
<name>A0A0R0JH81_SOYBN</name>
<sequence>MADEGSSSSRTRKTQNHDPLSELSDGTRTTVQSLMLLKLGGKYNGDDVSGKRKRVASLGEQEVDQILPNNDITSVKKSKKIYDNDIEVVVNGPRMKKHRSLANIYKATKPIIHPAKE</sequence>
<reference evidence="3" key="2">
    <citation type="submission" date="2018-02" db="UniProtKB">
        <authorList>
            <consortium name="EnsemblPlants"/>
        </authorList>
    </citation>
    <scope>IDENTIFICATION</scope>
    <source>
        <strain evidence="3">Williams 82</strain>
    </source>
</reference>
<protein>
    <submittedName>
        <fullName evidence="2 3">Uncharacterized protein</fullName>
    </submittedName>
</protein>
<accession>A0A0R0JH81</accession>
<feature type="region of interest" description="Disordered" evidence="1">
    <location>
        <begin position="1"/>
        <end position="27"/>
    </location>
</feature>
<dbReference type="InParanoid" id="A0A0R0JH81"/>
<evidence type="ECO:0000313" key="3">
    <source>
        <dbReference type="EnsemblPlants" id="KRH53834"/>
    </source>
</evidence>
<reference evidence="2 3" key="1">
    <citation type="journal article" date="2010" name="Nature">
        <title>Genome sequence of the palaeopolyploid soybean.</title>
        <authorList>
            <person name="Schmutz J."/>
            <person name="Cannon S.B."/>
            <person name="Schlueter J."/>
            <person name="Ma J."/>
            <person name="Mitros T."/>
            <person name="Nelson W."/>
            <person name="Hyten D.L."/>
            <person name="Song Q."/>
            <person name="Thelen J.J."/>
            <person name="Cheng J."/>
            <person name="Xu D."/>
            <person name="Hellsten U."/>
            <person name="May G.D."/>
            <person name="Yu Y."/>
            <person name="Sakurai T."/>
            <person name="Umezawa T."/>
            <person name="Bhattacharyya M.K."/>
            <person name="Sandhu D."/>
            <person name="Valliyodan B."/>
            <person name="Lindquist E."/>
            <person name="Peto M."/>
            <person name="Grant D."/>
            <person name="Shu S."/>
            <person name="Goodstein D."/>
            <person name="Barry K."/>
            <person name="Futrell-Griggs M."/>
            <person name="Abernathy B."/>
            <person name="Du J."/>
            <person name="Tian Z."/>
            <person name="Zhu L."/>
            <person name="Gill N."/>
            <person name="Joshi T."/>
            <person name="Libault M."/>
            <person name="Sethuraman A."/>
            <person name="Zhang X.-C."/>
            <person name="Shinozaki K."/>
            <person name="Nguyen H.T."/>
            <person name="Wing R.A."/>
            <person name="Cregan P."/>
            <person name="Specht J."/>
            <person name="Grimwood J."/>
            <person name="Rokhsar D."/>
            <person name="Stacey G."/>
            <person name="Shoemaker R.C."/>
            <person name="Jackson S.A."/>
        </authorList>
    </citation>
    <scope>NUCLEOTIDE SEQUENCE [LARGE SCALE GENOMIC DNA]</scope>
    <source>
        <strain evidence="3">cv. Williams 82</strain>
        <tissue evidence="2">Callus</tissue>
    </source>
</reference>
<gene>
    <name evidence="2" type="ORF">GLYMA_06G149000</name>
</gene>
<proteinExistence type="predicted"/>
<dbReference type="SMR" id="A0A0R0JH81"/>
<dbReference type="Proteomes" id="UP000008827">
    <property type="component" value="Chromosome 6"/>
</dbReference>
<reference evidence="2" key="3">
    <citation type="submission" date="2018-07" db="EMBL/GenBank/DDBJ databases">
        <title>WGS assembly of Glycine max.</title>
        <authorList>
            <person name="Schmutz J."/>
            <person name="Cannon S."/>
            <person name="Schlueter J."/>
            <person name="Ma J."/>
            <person name="Mitros T."/>
            <person name="Nelson W."/>
            <person name="Hyten D."/>
            <person name="Song Q."/>
            <person name="Thelen J."/>
            <person name="Cheng J."/>
            <person name="Xu D."/>
            <person name="Hellsten U."/>
            <person name="May G."/>
            <person name="Yu Y."/>
            <person name="Sakurai T."/>
            <person name="Umezawa T."/>
            <person name="Bhattacharyya M."/>
            <person name="Sandhu D."/>
            <person name="Valliyodan B."/>
            <person name="Lindquist E."/>
            <person name="Peto M."/>
            <person name="Grant D."/>
            <person name="Shu S."/>
            <person name="Goodstein D."/>
            <person name="Barry K."/>
            <person name="Futrell-Griggs M."/>
            <person name="Abernathy B."/>
            <person name="Du J."/>
            <person name="Tian Z."/>
            <person name="Zhu L."/>
            <person name="Gill N."/>
            <person name="Joshi T."/>
            <person name="Libault M."/>
            <person name="Sethuraman A."/>
            <person name="Zhang X."/>
            <person name="Shinozaki K."/>
            <person name="Nguyen H."/>
            <person name="Wing R."/>
            <person name="Cregan P."/>
            <person name="Specht J."/>
            <person name="Grimwood J."/>
            <person name="Rokhsar D."/>
            <person name="Stacey G."/>
            <person name="Shoemaker R."/>
            <person name="Jackson S."/>
        </authorList>
    </citation>
    <scope>NUCLEOTIDE SEQUENCE</scope>
    <source>
        <tissue evidence="2">Callus</tissue>
    </source>
</reference>
<dbReference type="EnsemblPlants" id="KRH53834">
    <property type="protein sequence ID" value="KRH53834"/>
    <property type="gene ID" value="GLYMA_06G149000"/>
</dbReference>
<dbReference type="Gramene" id="KRH53834">
    <property type="protein sequence ID" value="KRH53834"/>
    <property type="gene ID" value="GLYMA_06G149000"/>
</dbReference>
<organism evidence="2">
    <name type="scientific">Glycine max</name>
    <name type="common">Soybean</name>
    <name type="synonym">Glycine hispida</name>
    <dbReference type="NCBI Taxonomy" id="3847"/>
    <lineage>
        <taxon>Eukaryota</taxon>
        <taxon>Viridiplantae</taxon>
        <taxon>Streptophyta</taxon>
        <taxon>Embryophyta</taxon>
        <taxon>Tracheophyta</taxon>
        <taxon>Spermatophyta</taxon>
        <taxon>Magnoliopsida</taxon>
        <taxon>eudicotyledons</taxon>
        <taxon>Gunneridae</taxon>
        <taxon>Pentapetalae</taxon>
        <taxon>rosids</taxon>
        <taxon>fabids</taxon>
        <taxon>Fabales</taxon>
        <taxon>Fabaceae</taxon>
        <taxon>Papilionoideae</taxon>
        <taxon>50 kb inversion clade</taxon>
        <taxon>NPAAA clade</taxon>
        <taxon>indigoferoid/millettioid clade</taxon>
        <taxon>Phaseoleae</taxon>
        <taxon>Glycine</taxon>
        <taxon>Glycine subgen. Soja</taxon>
    </lineage>
</organism>